<comment type="similarity">
    <text evidence="1 4">Belongs to the EMC2 family.</text>
</comment>
<evidence type="ECO:0000259" key="5">
    <source>
        <dbReference type="Pfam" id="PF22890"/>
    </source>
</evidence>
<evidence type="ECO:0000313" key="6">
    <source>
        <dbReference type="EMBL" id="CAD7226966.1"/>
    </source>
</evidence>
<protein>
    <recommendedName>
        <fullName evidence="4">ER membrane protein complex subunit 2</fullName>
    </recommendedName>
</protein>
<sequence length="361" mass="41350">MNWEEAAKQLRNLRDESRRDPREVIDIWNSTNIKDYLPRLGSEHWLVLEQVLIASLDIGRRDITEKCLNDLNRKFPKSNRVAILRGMVFEADKKFHEAGGIYDKIIAADETNSIARKRRVALFRAQGKVGEAIKELSEYLKTFMADQEAWMELGELYVLVMDYAKAAFCIEELILSNPHNHLYYQRYAEIRYTQGGMENLELAKSYFSQTVKLNSGNVRALYGLILTSAQLASSPKTQAVKKAEYLRLAAWARERLQAIYSEVDQTTVSDDIMTGTLGITLPVVSKDENFPGRSPRRVSSKVDRTTFGLQCKFLRCRQPRILSSAIRVMQERSNLKSSKNVFTAIVYKSDLSATNQCDLWV</sequence>
<evidence type="ECO:0000256" key="2">
    <source>
        <dbReference type="ARBA" id="ARBA00022737"/>
    </source>
</evidence>
<keyword evidence="4" id="KW-0256">Endoplasmic reticulum</keyword>
<evidence type="ECO:0000256" key="3">
    <source>
        <dbReference type="ARBA" id="ARBA00022803"/>
    </source>
</evidence>
<dbReference type="InterPro" id="IPR039856">
    <property type="entry name" value="EMC2-like"/>
</dbReference>
<organism evidence="6">
    <name type="scientific">Cyprideis torosa</name>
    <dbReference type="NCBI Taxonomy" id="163714"/>
    <lineage>
        <taxon>Eukaryota</taxon>
        <taxon>Metazoa</taxon>
        <taxon>Ecdysozoa</taxon>
        <taxon>Arthropoda</taxon>
        <taxon>Crustacea</taxon>
        <taxon>Oligostraca</taxon>
        <taxon>Ostracoda</taxon>
        <taxon>Podocopa</taxon>
        <taxon>Podocopida</taxon>
        <taxon>Cytherocopina</taxon>
        <taxon>Cytheroidea</taxon>
        <taxon>Cytherideidae</taxon>
        <taxon>Cyprideis</taxon>
    </lineage>
</organism>
<dbReference type="PANTHER" id="PTHR12760">
    <property type="entry name" value="TETRATRICOPEPTIDE REPEAT PROTEIN"/>
    <property type="match status" value="1"/>
</dbReference>
<gene>
    <name evidence="6" type="ORF">CTOB1V02_LOCUS4877</name>
</gene>
<dbReference type="PROSITE" id="PS50005">
    <property type="entry name" value="TPR"/>
    <property type="match status" value="1"/>
</dbReference>
<evidence type="ECO:0000256" key="1">
    <source>
        <dbReference type="ARBA" id="ARBA00010361"/>
    </source>
</evidence>
<feature type="domain" description="EMC2 TPR-like" evidence="5">
    <location>
        <begin position="83"/>
        <end position="191"/>
    </location>
</feature>
<dbReference type="InterPro" id="IPR019734">
    <property type="entry name" value="TPR_rpt"/>
</dbReference>
<dbReference type="GO" id="GO:0072546">
    <property type="term" value="C:EMC complex"/>
    <property type="evidence" value="ECO:0007669"/>
    <property type="project" value="UniProtKB-UniRule"/>
</dbReference>
<evidence type="ECO:0000256" key="4">
    <source>
        <dbReference type="RuleBase" id="RU367091"/>
    </source>
</evidence>
<dbReference type="SUPFAM" id="SSF48452">
    <property type="entry name" value="TPR-like"/>
    <property type="match status" value="1"/>
</dbReference>
<proteinExistence type="inferred from homology"/>
<keyword evidence="4" id="KW-0472">Membrane</keyword>
<comment type="subcellular location">
    <subcellularLocation>
        <location evidence="4">Endoplasmic reticulum membrane</location>
        <topology evidence="4">Peripheral membrane protein</topology>
        <orientation evidence="4">Cytoplasmic side</orientation>
    </subcellularLocation>
</comment>
<dbReference type="OrthoDB" id="124397at2759"/>
<comment type="function">
    <text evidence="4">Part of the endoplasmic reticulum membrane protein complex (EMC) that enables the energy-independent insertion into endoplasmic reticulum membranes of newly synthesized membrane proteins.</text>
</comment>
<dbReference type="InterPro" id="IPR011990">
    <property type="entry name" value="TPR-like_helical_dom_sf"/>
</dbReference>
<dbReference type="AlphaFoldDB" id="A0A7R8W8M4"/>
<comment type="subunit">
    <text evidence="4">Component of the ER membrane protein complex (EMC).</text>
</comment>
<accession>A0A7R8W8M4</accession>
<dbReference type="EMBL" id="OB660990">
    <property type="protein sequence ID" value="CAD7226966.1"/>
    <property type="molecule type" value="Genomic_DNA"/>
</dbReference>
<keyword evidence="3" id="KW-0802">TPR repeat</keyword>
<keyword evidence="2" id="KW-0677">Repeat</keyword>
<name>A0A7R8W8M4_9CRUS</name>
<reference evidence="6" key="1">
    <citation type="submission" date="2020-11" db="EMBL/GenBank/DDBJ databases">
        <authorList>
            <person name="Tran Van P."/>
        </authorList>
    </citation>
    <scope>NUCLEOTIDE SEQUENCE</scope>
</reference>
<dbReference type="Gene3D" id="1.25.40.10">
    <property type="entry name" value="Tetratricopeptide repeat domain"/>
    <property type="match status" value="1"/>
</dbReference>
<dbReference type="Pfam" id="PF22890">
    <property type="entry name" value="TPR_EMC2"/>
    <property type="match status" value="1"/>
</dbReference>
<dbReference type="InterPro" id="IPR055217">
    <property type="entry name" value="TPR_EMC2"/>
</dbReference>